<dbReference type="OrthoDB" id="45157at2759"/>
<organism evidence="3 4">
    <name type="scientific">Fragilariopsis cylindrus CCMP1102</name>
    <dbReference type="NCBI Taxonomy" id="635003"/>
    <lineage>
        <taxon>Eukaryota</taxon>
        <taxon>Sar</taxon>
        <taxon>Stramenopiles</taxon>
        <taxon>Ochrophyta</taxon>
        <taxon>Bacillariophyta</taxon>
        <taxon>Bacillariophyceae</taxon>
        <taxon>Bacillariophycidae</taxon>
        <taxon>Bacillariales</taxon>
        <taxon>Bacillariaceae</taxon>
        <taxon>Fragilariopsis</taxon>
    </lineage>
</organism>
<dbReference type="InParanoid" id="A0A1E7FX06"/>
<sequence length="484" mass="54243">MIILRRSKRPKYPLQTRVRKLSECDEHNGRDGETSVEEGSNHFRRPPFILGRLVEFCFDEDRTKISYTIEWENQQKSKRENSYICGPGESLSLSLESTTSLASTSCDMNVIELWTESEVAIGILLHQRMGLKVAKKFDSGNFIGQVVDVYADNDGEVFYNIVYDDGDSEDFNEQELQKGQDVYCKIQQKQRKRKLSFTTKGASNSTKASRSNHLLTPSKPSKVLVTNSNGGSITSSFEALYDKSIPIHTLILGTHPAKKSLREGKYFSNPCNAFFWIAGDCLGFRRDFGKKIDGGSMKLCSDLRYGESHVIPYEQQVSVLCQHGFAIWDIVASCSRKGSLDSAIKSDKPNDIRAFVKQHPTIKTIVFANGKSGLDFFNRHFKKWWETGEIIFKSSSDEIEVIKSDRPNAIRCICALSVSPAAATLLLPFLLKLVTTLDPTSSARLIPTCHDIAGPNPSDGLVCTQSTIPPIKSTDSYKRELTWT</sequence>
<name>A0A1E7FX06_9STRA</name>
<feature type="compositionally biased region" description="Polar residues" evidence="1">
    <location>
        <begin position="196"/>
        <end position="216"/>
    </location>
</feature>
<keyword evidence="4" id="KW-1185">Reference proteome</keyword>
<evidence type="ECO:0000313" key="4">
    <source>
        <dbReference type="Proteomes" id="UP000095751"/>
    </source>
</evidence>
<gene>
    <name evidence="3" type="ORF">FRACYDRAFT_232838</name>
</gene>
<dbReference type="Proteomes" id="UP000095751">
    <property type="component" value="Unassembled WGS sequence"/>
</dbReference>
<dbReference type="EMBL" id="KV784353">
    <property type="protein sequence ID" value="OEU22679.1"/>
    <property type="molecule type" value="Genomic_DNA"/>
</dbReference>
<evidence type="ECO:0000259" key="2">
    <source>
        <dbReference type="Pfam" id="PF21743"/>
    </source>
</evidence>
<protein>
    <recommendedName>
        <fullName evidence="2">PTM/DIR17-like Tudor domain-containing protein</fullName>
    </recommendedName>
</protein>
<dbReference type="Gene3D" id="3.40.470.10">
    <property type="entry name" value="Uracil-DNA glycosylase-like domain"/>
    <property type="match status" value="1"/>
</dbReference>
<accession>A0A1E7FX06</accession>
<dbReference type="AlphaFoldDB" id="A0A1E7FX06"/>
<evidence type="ECO:0000313" key="3">
    <source>
        <dbReference type="EMBL" id="OEU22679.1"/>
    </source>
</evidence>
<proteinExistence type="predicted"/>
<evidence type="ECO:0000256" key="1">
    <source>
        <dbReference type="SAM" id="MobiDB-lite"/>
    </source>
</evidence>
<dbReference type="Pfam" id="PF21743">
    <property type="entry name" value="PTM_DIR17_Tudor"/>
    <property type="match status" value="1"/>
</dbReference>
<dbReference type="KEGG" id="fcy:FRACYDRAFT_232838"/>
<dbReference type="InterPro" id="IPR036895">
    <property type="entry name" value="Uracil-DNA_glycosylase-like_sf"/>
</dbReference>
<feature type="domain" description="PTM/DIR17-like Tudor" evidence="2">
    <location>
        <begin position="130"/>
        <end position="177"/>
    </location>
</feature>
<reference evidence="3 4" key="1">
    <citation type="submission" date="2016-09" db="EMBL/GenBank/DDBJ databases">
        <title>Extensive genetic diversity and differential bi-allelic expression allows diatom success in the polar Southern Ocean.</title>
        <authorList>
            <consortium name="DOE Joint Genome Institute"/>
            <person name="Mock T."/>
            <person name="Otillar R.P."/>
            <person name="Strauss J."/>
            <person name="Dupont C."/>
            <person name="Frickenhaus S."/>
            <person name="Maumus F."/>
            <person name="Mcmullan M."/>
            <person name="Sanges R."/>
            <person name="Schmutz J."/>
            <person name="Toseland A."/>
            <person name="Valas R."/>
            <person name="Veluchamy A."/>
            <person name="Ward B.J."/>
            <person name="Allen A."/>
            <person name="Barry K."/>
            <person name="Falciatore A."/>
            <person name="Ferrante M."/>
            <person name="Fortunato A.E."/>
            <person name="Gloeckner G."/>
            <person name="Gruber A."/>
            <person name="Hipkin R."/>
            <person name="Janech M."/>
            <person name="Kroth P."/>
            <person name="Leese F."/>
            <person name="Lindquist E."/>
            <person name="Lyon B.R."/>
            <person name="Martin J."/>
            <person name="Mayer C."/>
            <person name="Parker M."/>
            <person name="Quesneville H."/>
            <person name="Raymond J."/>
            <person name="Uhlig C."/>
            <person name="Valentin K.U."/>
            <person name="Worden A.Z."/>
            <person name="Armbrust E.V."/>
            <person name="Bowler C."/>
            <person name="Green B."/>
            <person name="Moulton V."/>
            <person name="Van Oosterhout C."/>
            <person name="Grigoriev I."/>
        </authorList>
    </citation>
    <scope>NUCLEOTIDE SEQUENCE [LARGE SCALE GENOMIC DNA]</scope>
    <source>
        <strain evidence="3 4">CCMP1102</strain>
    </source>
</reference>
<dbReference type="InterPro" id="IPR047365">
    <property type="entry name" value="Tudor_AtPTM-like"/>
</dbReference>
<feature type="region of interest" description="Disordered" evidence="1">
    <location>
        <begin position="195"/>
        <end position="216"/>
    </location>
</feature>
<dbReference type="SUPFAM" id="SSF52141">
    <property type="entry name" value="Uracil-DNA glycosylase-like"/>
    <property type="match status" value="1"/>
</dbReference>